<proteinExistence type="predicted"/>
<evidence type="ECO:0000313" key="3">
    <source>
        <dbReference type="Proteomes" id="UP000244925"/>
    </source>
</evidence>
<gene>
    <name evidence="2" type="ORF">C5O25_02990</name>
</gene>
<name>A0A2V1J1L4_9BACT</name>
<feature type="domain" description="NYN" evidence="1">
    <location>
        <begin position="8"/>
        <end position="187"/>
    </location>
</feature>
<protein>
    <submittedName>
        <fullName evidence="2">NYN domain-containing protein</fullName>
    </submittedName>
</protein>
<dbReference type="Proteomes" id="UP000244925">
    <property type="component" value="Unassembled WGS sequence"/>
</dbReference>
<dbReference type="EMBL" id="PUBV01000004">
    <property type="protein sequence ID" value="PWB08861.1"/>
    <property type="molecule type" value="Genomic_DNA"/>
</dbReference>
<accession>A0A2V1J1L4</accession>
<sequence length="226" mass="26048">MNTSPISIGIFIDGGYFSKINDELRHKRQLQIDIHGYLDYIRRRIARHADTDPSDCLITESHYFRGRFRAALANEKRILLTERYFEDALIDNDVIFHYKHLREVPNAAGGTTIVEKGVDVWFALEAYELTSIRKFDYVVLITGDADHEMLIRKLKALKVNVLLYTWNLGPQAATSPFLEEEAPWHIDLESETAAHPDLINRICRRLSSPSHRDDADEETVSRNASH</sequence>
<dbReference type="InterPro" id="IPR047140">
    <property type="entry name" value="LabA"/>
</dbReference>
<dbReference type="AlphaFoldDB" id="A0A2V1J1L4"/>
<dbReference type="Gene3D" id="3.40.50.1010">
    <property type="entry name" value="5'-nuclease"/>
    <property type="match status" value="1"/>
</dbReference>
<keyword evidence="3" id="KW-1185">Reference proteome</keyword>
<dbReference type="PANTHER" id="PTHR35458:SF8">
    <property type="entry name" value="SLR0650 PROTEIN"/>
    <property type="match status" value="1"/>
</dbReference>
<reference evidence="3" key="1">
    <citation type="submission" date="2018-02" db="EMBL/GenBank/DDBJ databases">
        <authorList>
            <person name="Clavel T."/>
            <person name="Strowig T."/>
        </authorList>
    </citation>
    <scope>NUCLEOTIDE SEQUENCE [LARGE SCALE GENOMIC DNA]</scope>
    <source>
        <strain evidence="3">DSM 100764</strain>
    </source>
</reference>
<comment type="caution">
    <text evidence="2">The sequence shown here is derived from an EMBL/GenBank/DDBJ whole genome shotgun (WGS) entry which is preliminary data.</text>
</comment>
<dbReference type="InterPro" id="IPR021139">
    <property type="entry name" value="NYN"/>
</dbReference>
<dbReference type="RefSeq" id="WP_107035249.1">
    <property type="nucleotide sequence ID" value="NZ_CAOLHR010000004.1"/>
</dbReference>
<dbReference type="GO" id="GO:0004540">
    <property type="term" value="F:RNA nuclease activity"/>
    <property type="evidence" value="ECO:0007669"/>
    <property type="project" value="InterPro"/>
</dbReference>
<organism evidence="2 3">
    <name type="scientific">Paramuribaculum intestinale</name>
    <dbReference type="NCBI Taxonomy" id="2094151"/>
    <lineage>
        <taxon>Bacteria</taxon>
        <taxon>Pseudomonadati</taxon>
        <taxon>Bacteroidota</taxon>
        <taxon>Bacteroidia</taxon>
        <taxon>Bacteroidales</taxon>
        <taxon>Muribaculaceae</taxon>
        <taxon>Paramuribaculum</taxon>
    </lineage>
</organism>
<dbReference type="Pfam" id="PF01936">
    <property type="entry name" value="NYN"/>
    <property type="match status" value="1"/>
</dbReference>
<evidence type="ECO:0000259" key="1">
    <source>
        <dbReference type="Pfam" id="PF01936"/>
    </source>
</evidence>
<dbReference type="GeneID" id="93424551"/>
<evidence type="ECO:0000313" key="2">
    <source>
        <dbReference type="EMBL" id="PWB08861.1"/>
    </source>
</evidence>
<dbReference type="PANTHER" id="PTHR35458">
    <property type="entry name" value="SLR0755 PROTEIN"/>
    <property type="match status" value="1"/>
</dbReference>